<reference evidence="3 4" key="1">
    <citation type="submission" date="2024-07" db="EMBL/GenBank/DDBJ databases">
        <title>Draft Genome Sequence of Ferrimicrobium acidiphilum Strain YE2023, Isolated from a Pulp of Bioleach Reactor.</title>
        <authorList>
            <person name="Elkina Y.A."/>
            <person name="Bulaeva A.G."/>
            <person name="Beletsky A.V."/>
            <person name="Mardanov A.V."/>
        </authorList>
    </citation>
    <scope>NUCLEOTIDE SEQUENCE [LARGE SCALE GENOMIC DNA]</scope>
    <source>
        <strain evidence="3 4">YE2023</strain>
    </source>
</reference>
<feature type="region of interest" description="Disordered" evidence="1">
    <location>
        <begin position="203"/>
        <end position="226"/>
    </location>
</feature>
<evidence type="ECO:0000256" key="1">
    <source>
        <dbReference type="SAM" id="MobiDB-lite"/>
    </source>
</evidence>
<comment type="caution">
    <text evidence="3">The sequence shown here is derived from an EMBL/GenBank/DDBJ whole genome shotgun (WGS) entry which is preliminary data.</text>
</comment>
<sequence length="226" mass="24482">MLTIRKLTLGQGYRYLMDSIAVGDGRGDHSSELTRYYAESGTPPGRWKGNGLADLGGGKGIEHDSEVTESQLWNMLGLVADPLTGDPVGQALRIRRVSTADRISAKVARLPETLTGEDRALEVETIKAEEARAEKRIGKPVAGFDLTFSPSKSVSVAWALADAETKAIIYLCHQRAIDYVLGYAEREVIHSRSGKNGVLQEDVTGISLEPPTNSVNWSPKTEESAS</sequence>
<dbReference type="SUPFAM" id="SSF55464">
    <property type="entry name" value="Origin of replication-binding domain, RBD-like"/>
    <property type="match status" value="1"/>
</dbReference>
<proteinExistence type="predicted"/>
<dbReference type="Proteomes" id="UP001560267">
    <property type="component" value="Unassembled WGS sequence"/>
</dbReference>
<dbReference type="InterPro" id="IPR014862">
    <property type="entry name" value="TrwC"/>
</dbReference>
<gene>
    <name evidence="3" type="ORF">AB6A68_01060</name>
</gene>
<organism evidence="3 4">
    <name type="scientific">Ferrimicrobium acidiphilum</name>
    <dbReference type="NCBI Taxonomy" id="121039"/>
    <lineage>
        <taxon>Bacteria</taxon>
        <taxon>Bacillati</taxon>
        <taxon>Actinomycetota</taxon>
        <taxon>Acidimicrobiia</taxon>
        <taxon>Acidimicrobiales</taxon>
        <taxon>Acidimicrobiaceae</taxon>
        <taxon>Ferrimicrobium</taxon>
    </lineage>
</organism>
<dbReference type="RefSeq" id="WP_369084103.1">
    <property type="nucleotide sequence ID" value="NZ_JBFSHR010000002.1"/>
</dbReference>
<keyword evidence="4" id="KW-1185">Reference proteome</keyword>
<protein>
    <submittedName>
        <fullName evidence="3">Relaxase domain-containing protein</fullName>
    </submittedName>
</protein>
<evidence type="ECO:0000313" key="4">
    <source>
        <dbReference type="Proteomes" id="UP001560267"/>
    </source>
</evidence>
<dbReference type="EMBL" id="JBFSHR010000002">
    <property type="protein sequence ID" value="MEX6428434.1"/>
    <property type="molecule type" value="Genomic_DNA"/>
</dbReference>
<evidence type="ECO:0000313" key="3">
    <source>
        <dbReference type="EMBL" id="MEX6428434.1"/>
    </source>
</evidence>
<accession>A0ABV3XYQ0</accession>
<feature type="domain" description="TrwC relaxase" evidence="2">
    <location>
        <begin position="10"/>
        <end position="206"/>
    </location>
</feature>
<dbReference type="Pfam" id="PF08751">
    <property type="entry name" value="TrwC"/>
    <property type="match status" value="1"/>
</dbReference>
<name>A0ABV3XYQ0_9ACTN</name>
<feature type="compositionally biased region" description="Polar residues" evidence="1">
    <location>
        <begin position="210"/>
        <end position="219"/>
    </location>
</feature>
<evidence type="ECO:0000259" key="2">
    <source>
        <dbReference type="Pfam" id="PF08751"/>
    </source>
</evidence>